<name>A0A0G2EY00_PHACM</name>
<protein>
    <submittedName>
        <fullName evidence="2">Putative suppressor protein srp40</fullName>
    </submittedName>
</protein>
<dbReference type="OrthoDB" id="3595585at2759"/>
<gene>
    <name evidence="2" type="ORF">UCRPC4_g01274</name>
</gene>
<feature type="region of interest" description="Disordered" evidence="1">
    <location>
        <begin position="167"/>
        <end position="196"/>
    </location>
</feature>
<feature type="compositionally biased region" description="Polar residues" evidence="1">
    <location>
        <begin position="273"/>
        <end position="287"/>
    </location>
</feature>
<dbReference type="EMBL" id="LCWF01000030">
    <property type="protein sequence ID" value="KKY27049.1"/>
    <property type="molecule type" value="Genomic_DNA"/>
</dbReference>
<feature type="compositionally biased region" description="Low complexity" evidence="1">
    <location>
        <begin position="351"/>
        <end position="364"/>
    </location>
</feature>
<comment type="caution">
    <text evidence="2">The sequence shown here is derived from an EMBL/GenBank/DDBJ whole genome shotgun (WGS) entry which is preliminary data.</text>
</comment>
<evidence type="ECO:0000313" key="2">
    <source>
        <dbReference type="EMBL" id="KKY27049.1"/>
    </source>
</evidence>
<feature type="region of interest" description="Disordered" evidence="1">
    <location>
        <begin position="79"/>
        <end position="151"/>
    </location>
</feature>
<evidence type="ECO:0000256" key="1">
    <source>
        <dbReference type="SAM" id="MobiDB-lite"/>
    </source>
</evidence>
<reference evidence="2 3" key="1">
    <citation type="submission" date="2015-05" db="EMBL/GenBank/DDBJ databases">
        <title>Distinctive expansion of gene families associated with plant cell wall degradation and secondary metabolism in the genomes of grapevine trunk pathogens.</title>
        <authorList>
            <person name="Lawrence D.P."/>
            <person name="Travadon R."/>
            <person name="Rolshausen P.E."/>
            <person name="Baumgartner K."/>
        </authorList>
    </citation>
    <scope>NUCLEOTIDE SEQUENCE [LARGE SCALE GENOMIC DNA]</scope>
    <source>
        <strain evidence="2">UCRPC4</strain>
    </source>
</reference>
<feature type="compositionally biased region" description="Basic and acidic residues" evidence="1">
    <location>
        <begin position="548"/>
        <end position="559"/>
    </location>
</feature>
<sequence length="567" mass="62485">MTQEKIRLHITPFAPDFSAAILSSAIAPQAENISFHTLQTFPENSYGYVDLPVVEAEKLKKKLNGSLLKGRKIRIENARPSKRISDEAGEETDNRSISHRQPVTGYAEARSSKNQTLSGYQMPEDRKVKRGWTEPRKKDKKKKLSSTSEAPASKYTDKEECIFRAKIPQNKTKINGPQDELKKKKSKRPAGQAVIHEFEKTSLVPSFLRDNALSGKSSDALSYEDGKGWVDRAGNVIESGPKSPLQSKLPLQMPYKRKRPADAGTLMQGGDGSSTLEHSKPSGTIQFHPQKFLQASPPNSASSADSTSSSDIESTSCEGDSDSSTSDPGSGYDSLSASSSRLESNDIDNVSRSGSSVESASAPAIIDSKPAPHPLEALFKRPAPVKRSSQDSIKTPSKPPLEISTSFSFFDPEVEDDVQPSAPLTPFTSRDIQTRNLRSAAPTPDTAAPSRTSFFPGGSRPESVSGADDDDEDNEDEDEDEDAIMGEMSSTLLAKRRLQSDLERPPKGIKKSQAAENSVNAEQSEFVKWFYEHRGENNRLWKRRRREAAKEKRQAENRKIAKSTRRR</sequence>
<feature type="compositionally biased region" description="Polar residues" evidence="1">
    <location>
        <begin position="426"/>
        <end position="437"/>
    </location>
</feature>
<feature type="compositionally biased region" description="Acidic residues" evidence="1">
    <location>
        <begin position="467"/>
        <end position="484"/>
    </location>
</feature>
<evidence type="ECO:0000313" key="3">
    <source>
        <dbReference type="Proteomes" id="UP000053317"/>
    </source>
</evidence>
<feature type="compositionally biased region" description="Basic and acidic residues" evidence="1">
    <location>
        <begin position="79"/>
        <end position="96"/>
    </location>
</feature>
<organism evidence="2 3">
    <name type="scientific">Phaeomoniella chlamydospora</name>
    <name type="common">Phaeoacremonium chlamydosporum</name>
    <dbReference type="NCBI Taxonomy" id="158046"/>
    <lineage>
        <taxon>Eukaryota</taxon>
        <taxon>Fungi</taxon>
        <taxon>Dikarya</taxon>
        <taxon>Ascomycota</taxon>
        <taxon>Pezizomycotina</taxon>
        <taxon>Eurotiomycetes</taxon>
        <taxon>Chaetothyriomycetidae</taxon>
        <taxon>Phaeomoniellales</taxon>
        <taxon>Phaeomoniellaceae</taxon>
        <taxon>Phaeomoniella</taxon>
    </lineage>
</organism>
<feature type="compositionally biased region" description="Low complexity" evidence="1">
    <location>
        <begin position="296"/>
        <end position="342"/>
    </location>
</feature>
<reference evidence="2 3" key="2">
    <citation type="submission" date="2015-05" db="EMBL/GenBank/DDBJ databases">
        <authorList>
            <person name="Morales-Cruz A."/>
            <person name="Amrine K.C."/>
            <person name="Cantu D."/>
        </authorList>
    </citation>
    <scope>NUCLEOTIDE SEQUENCE [LARGE SCALE GENOMIC DNA]</scope>
    <source>
        <strain evidence="2">UCRPC4</strain>
    </source>
</reference>
<proteinExistence type="predicted"/>
<feature type="region of interest" description="Disordered" evidence="1">
    <location>
        <begin position="540"/>
        <end position="567"/>
    </location>
</feature>
<dbReference type="AlphaFoldDB" id="A0A0G2EY00"/>
<keyword evidence="3" id="KW-1185">Reference proteome</keyword>
<dbReference type="Proteomes" id="UP000053317">
    <property type="component" value="Unassembled WGS sequence"/>
</dbReference>
<feature type="compositionally biased region" description="Basic and acidic residues" evidence="1">
    <location>
        <begin position="123"/>
        <end position="137"/>
    </location>
</feature>
<feature type="region of interest" description="Disordered" evidence="1">
    <location>
        <begin position="233"/>
        <end position="521"/>
    </location>
</feature>
<feature type="compositionally biased region" description="Low complexity" evidence="1">
    <location>
        <begin position="438"/>
        <end position="453"/>
    </location>
</feature>
<accession>A0A0G2EY00</accession>